<keyword evidence="2" id="KW-1185">Reference proteome</keyword>
<evidence type="ECO:0000313" key="1">
    <source>
        <dbReference type="EMBL" id="TCO42648.1"/>
    </source>
</evidence>
<dbReference type="InterPro" id="IPR050194">
    <property type="entry name" value="Glycosyltransferase_grp1"/>
</dbReference>
<dbReference type="Proteomes" id="UP000294862">
    <property type="component" value="Unassembled WGS sequence"/>
</dbReference>
<evidence type="ECO:0000313" key="2">
    <source>
        <dbReference type="Proteomes" id="UP000294862"/>
    </source>
</evidence>
<proteinExistence type="predicted"/>
<comment type="caution">
    <text evidence="1">The sequence shown here is derived from an EMBL/GenBank/DDBJ whole genome shotgun (WGS) entry which is preliminary data.</text>
</comment>
<reference evidence="1 2" key="1">
    <citation type="journal article" date="2015" name="Stand. Genomic Sci.">
        <title>Genomic Encyclopedia of Bacterial and Archaeal Type Strains, Phase III: the genomes of soil and plant-associated and newly described type strains.</title>
        <authorList>
            <person name="Whitman W.B."/>
            <person name="Woyke T."/>
            <person name="Klenk H.P."/>
            <person name="Zhou Y."/>
            <person name="Lilburn T.G."/>
            <person name="Beck B.J."/>
            <person name="De Vos P."/>
            <person name="Vandamme P."/>
            <person name="Eisen J.A."/>
            <person name="Garrity G."/>
            <person name="Hugenholtz P."/>
            <person name="Kyrpides N.C."/>
        </authorList>
    </citation>
    <scope>NUCLEOTIDE SEQUENCE [LARGE SCALE GENOMIC DNA]</scope>
    <source>
        <strain evidence="1 2">A3</strain>
    </source>
</reference>
<gene>
    <name evidence="1" type="ORF">EV148_10153</name>
</gene>
<name>A0A4R2IG17_9GAMM</name>
<protein>
    <submittedName>
        <fullName evidence="1">Glycosyl transferase family 1</fullName>
    </submittedName>
</protein>
<dbReference type="Gene3D" id="3.40.50.2000">
    <property type="entry name" value="Glycogen Phosphorylase B"/>
    <property type="match status" value="2"/>
</dbReference>
<accession>A0A4R2IG17</accession>
<organism evidence="1 2">
    <name type="scientific">Dokdonella fugitiva</name>
    <dbReference type="NCBI Taxonomy" id="328517"/>
    <lineage>
        <taxon>Bacteria</taxon>
        <taxon>Pseudomonadati</taxon>
        <taxon>Pseudomonadota</taxon>
        <taxon>Gammaproteobacteria</taxon>
        <taxon>Lysobacterales</taxon>
        <taxon>Rhodanobacteraceae</taxon>
        <taxon>Dokdonella</taxon>
    </lineage>
</organism>
<dbReference type="EMBL" id="SLWQ01000001">
    <property type="protein sequence ID" value="TCO42648.1"/>
    <property type="molecule type" value="Genomic_DNA"/>
</dbReference>
<dbReference type="GO" id="GO:0016758">
    <property type="term" value="F:hexosyltransferase activity"/>
    <property type="evidence" value="ECO:0007669"/>
    <property type="project" value="TreeGrafter"/>
</dbReference>
<dbReference type="PANTHER" id="PTHR45947:SF3">
    <property type="entry name" value="SULFOQUINOVOSYL TRANSFERASE SQD2"/>
    <property type="match status" value="1"/>
</dbReference>
<dbReference type="AlphaFoldDB" id="A0A4R2IG17"/>
<dbReference type="SUPFAM" id="SSF53756">
    <property type="entry name" value="UDP-Glycosyltransferase/glycogen phosphorylase"/>
    <property type="match status" value="1"/>
</dbReference>
<dbReference type="CDD" id="cd03801">
    <property type="entry name" value="GT4_PimA-like"/>
    <property type="match status" value="1"/>
</dbReference>
<keyword evidence="1" id="KW-0808">Transferase</keyword>
<sequence>MGKRHYTNRDALVERYGRIYQLPWHWANAGIRSCLWLVDYHGHERVRLADGALDVQSTPVFSLATLRRAASELRPKSRESGPRTIIASGDCYIGLLAYRLAQHVGATFVFDVYDKYDEFAGYRRIGRFDPFRFLRERSDARLFASRALMRDLGDPQSDLLVPNGVDTARFRPLDMRDCRRAVDLPEDALLVGYFGGMEPDRGVEDLIIAVRRLRDAGSHIELLLGGKPPAGLDLGGAGIRFIGNVPFARMPEMLASCNLLAVPYRRSVFMDAGASNKIAEAIACGRPIVATRTPNLMANFPEQAACLGDLLAEPGDPADLERAIRAQLAERRLVDLPEGMAWADISAALARQLRLAAS</sequence>
<dbReference type="Pfam" id="PF13692">
    <property type="entry name" value="Glyco_trans_1_4"/>
    <property type="match status" value="1"/>
</dbReference>
<dbReference type="PANTHER" id="PTHR45947">
    <property type="entry name" value="SULFOQUINOVOSYL TRANSFERASE SQD2"/>
    <property type="match status" value="1"/>
</dbReference>